<reference evidence="9" key="1">
    <citation type="submission" date="2018-11" db="EMBL/GenBank/DDBJ databases">
        <authorList>
            <consortium name="Pathogen Informatics"/>
        </authorList>
    </citation>
    <scope>NUCLEOTIDE SEQUENCE</scope>
</reference>
<feature type="region of interest" description="Disordered" evidence="7">
    <location>
        <begin position="260"/>
        <end position="279"/>
    </location>
</feature>
<feature type="compositionally biased region" description="Basic and acidic residues" evidence="7">
    <location>
        <begin position="260"/>
        <end position="271"/>
    </location>
</feature>
<evidence type="ECO:0000256" key="6">
    <source>
        <dbReference type="RuleBase" id="RU000682"/>
    </source>
</evidence>
<accession>A0A3S5BSD6</accession>
<evidence type="ECO:0000256" key="2">
    <source>
        <dbReference type="ARBA" id="ARBA00023125"/>
    </source>
</evidence>
<dbReference type="InterPro" id="IPR020479">
    <property type="entry name" value="HD_metazoa"/>
</dbReference>
<proteinExistence type="predicted"/>
<dbReference type="EMBL" id="CAAALY010255306">
    <property type="protein sequence ID" value="VEL37546.1"/>
    <property type="molecule type" value="Genomic_DNA"/>
</dbReference>
<dbReference type="InterPro" id="IPR050394">
    <property type="entry name" value="Homeobox_NK-like"/>
</dbReference>
<evidence type="ECO:0000256" key="1">
    <source>
        <dbReference type="ARBA" id="ARBA00004123"/>
    </source>
</evidence>
<keyword evidence="3 5" id="KW-0371">Homeobox</keyword>
<dbReference type="InterPro" id="IPR001356">
    <property type="entry name" value="HD"/>
</dbReference>
<dbReference type="GO" id="GO:0030154">
    <property type="term" value="P:cell differentiation"/>
    <property type="evidence" value="ECO:0007669"/>
    <property type="project" value="TreeGrafter"/>
</dbReference>
<dbReference type="PRINTS" id="PR00024">
    <property type="entry name" value="HOMEOBOX"/>
</dbReference>
<dbReference type="InterPro" id="IPR009057">
    <property type="entry name" value="Homeodomain-like_sf"/>
</dbReference>
<evidence type="ECO:0000259" key="8">
    <source>
        <dbReference type="PROSITE" id="PS50071"/>
    </source>
</evidence>
<dbReference type="PROSITE" id="PS50071">
    <property type="entry name" value="HOMEOBOX_2"/>
    <property type="match status" value="1"/>
</dbReference>
<gene>
    <name evidence="9" type="ORF">PXEA_LOCUS30986</name>
</gene>
<feature type="region of interest" description="Disordered" evidence="7">
    <location>
        <begin position="189"/>
        <end position="214"/>
    </location>
</feature>
<dbReference type="GO" id="GO:0005634">
    <property type="term" value="C:nucleus"/>
    <property type="evidence" value="ECO:0007669"/>
    <property type="project" value="UniProtKB-SubCell"/>
</dbReference>
<dbReference type="PANTHER" id="PTHR24340:SF73">
    <property type="entry name" value="HOMEOBOX PROTEIN BAGPIPE-RELATED"/>
    <property type="match status" value="1"/>
</dbReference>
<name>A0A3S5BSD6_9PLAT</name>
<dbReference type="SUPFAM" id="SSF46689">
    <property type="entry name" value="Homeodomain-like"/>
    <property type="match status" value="1"/>
</dbReference>
<feature type="DNA-binding region" description="Homeobox" evidence="5">
    <location>
        <begin position="344"/>
        <end position="403"/>
    </location>
</feature>
<evidence type="ECO:0000256" key="3">
    <source>
        <dbReference type="ARBA" id="ARBA00023155"/>
    </source>
</evidence>
<evidence type="ECO:0000313" key="10">
    <source>
        <dbReference type="Proteomes" id="UP000784294"/>
    </source>
</evidence>
<dbReference type="GO" id="GO:0000978">
    <property type="term" value="F:RNA polymerase II cis-regulatory region sequence-specific DNA binding"/>
    <property type="evidence" value="ECO:0007669"/>
    <property type="project" value="TreeGrafter"/>
</dbReference>
<evidence type="ECO:0000313" key="9">
    <source>
        <dbReference type="EMBL" id="VEL37546.1"/>
    </source>
</evidence>
<comment type="caution">
    <text evidence="9">The sequence shown here is derived from an EMBL/GenBank/DDBJ whole genome shotgun (WGS) entry which is preliminary data.</text>
</comment>
<dbReference type="OrthoDB" id="6159439at2759"/>
<feature type="non-terminal residue" evidence="9">
    <location>
        <position position="624"/>
    </location>
</feature>
<dbReference type="SMART" id="SM00389">
    <property type="entry name" value="HOX"/>
    <property type="match status" value="1"/>
</dbReference>
<dbReference type="PANTHER" id="PTHR24340">
    <property type="entry name" value="HOMEOBOX PROTEIN NKX"/>
    <property type="match status" value="1"/>
</dbReference>
<dbReference type="Pfam" id="PF00046">
    <property type="entry name" value="Homeodomain"/>
    <property type="match status" value="1"/>
</dbReference>
<organism evidence="9 10">
    <name type="scientific">Protopolystoma xenopodis</name>
    <dbReference type="NCBI Taxonomy" id="117903"/>
    <lineage>
        <taxon>Eukaryota</taxon>
        <taxon>Metazoa</taxon>
        <taxon>Spiralia</taxon>
        <taxon>Lophotrochozoa</taxon>
        <taxon>Platyhelminthes</taxon>
        <taxon>Monogenea</taxon>
        <taxon>Polyopisthocotylea</taxon>
        <taxon>Polystomatidea</taxon>
        <taxon>Polystomatidae</taxon>
        <taxon>Protopolystoma</taxon>
    </lineage>
</organism>
<dbReference type="PROSITE" id="PS00027">
    <property type="entry name" value="HOMEOBOX_1"/>
    <property type="match status" value="1"/>
</dbReference>
<dbReference type="Proteomes" id="UP000784294">
    <property type="component" value="Unassembled WGS sequence"/>
</dbReference>
<keyword evidence="4 5" id="KW-0539">Nucleus</keyword>
<feature type="region of interest" description="Disordered" evidence="7">
    <location>
        <begin position="446"/>
        <end position="470"/>
    </location>
</feature>
<dbReference type="Gene3D" id="1.10.10.60">
    <property type="entry name" value="Homeodomain-like"/>
    <property type="match status" value="1"/>
</dbReference>
<feature type="domain" description="Homeobox" evidence="8">
    <location>
        <begin position="342"/>
        <end position="402"/>
    </location>
</feature>
<sequence>MPSTDASYCKTSLMNIPSATDDQLPLAQQTDHSDETSISASANRGNGHHSFSCLDPGVIVASGVVTSIQLQTHPDSITLMSPASSAKLKVPVHPQPTFLLARSGELWPTASSSPNYMQHTTGAIESPAGNPHLFHLPDKPQPSPLPGALLSPASPFSALLTSELLFSGGLEPLRLLQARLAQLYKCPAGEMEKPAPPNPDSESGPQPRIESRPKGLEVCEGYLKRIAKCGTSGDQEMNAGDYRRCGLGASVSLKRTTEKLETLEESRRNEQSGEEGGSIGQLRQVGAHEFSSLLPLISGCSSASLVRQALVVTPGAGGRSDYGEIQENSVADCMGTALVAAARRKRTRAAFSHAQVFELERRFGQQRYLSAPERAELARILKLTETQVKIWFQNRRYKTKKRHVLQVSCSGDPELSSSLEEVVLPGRLSPDSPTSSHVLHHTNSFHNSTCPGHQNQPHNAQSHGHHSHQFSLPGSSECLSTFCQTAQCPVDEAVSLFPTISGSGLGGNSPSLPFQEVLTHPFLRPLAETSPGRGNDQCHGNIRLRTTPPNAETVWSGPEFAGRSNAAAAALLLQPLLGGGQRSFAAAATAAAAAAGLFLPPSKMPVAVTDCWPASSTCSCPSNI</sequence>
<comment type="subcellular location">
    <subcellularLocation>
        <location evidence="1 5 6">Nucleus</location>
    </subcellularLocation>
</comment>
<dbReference type="AlphaFoldDB" id="A0A3S5BSD6"/>
<protein>
    <recommendedName>
        <fullName evidence="8">Homeobox domain-containing protein</fullName>
    </recommendedName>
</protein>
<keyword evidence="2 5" id="KW-0238">DNA-binding</keyword>
<dbReference type="InterPro" id="IPR017970">
    <property type="entry name" value="Homeobox_CS"/>
</dbReference>
<evidence type="ECO:0000256" key="7">
    <source>
        <dbReference type="SAM" id="MobiDB-lite"/>
    </source>
</evidence>
<feature type="compositionally biased region" description="Polar residues" evidence="7">
    <location>
        <begin position="446"/>
        <end position="462"/>
    </location>
</feature>
<evidence type="ECO:0000256" key="4">
    <source>
        <dbReference type="ARBA" id="ARBA00023242"/>
    </source>
</evidence>
<keyword evidence="10" id="KW-1185">Reference proteome</keyword>
<dbReference type="CDD" id="cd00086">
    <property type="entry name" value="homeodomain"/>
    <property type="match status" value="1"/>
</dbReference>
<dbReference type="GO" id="GO:0000981">
    <property type="term" value="F:DNA-binding transcription factor activity, RNA polymerase II-specific"/>
    <property type="evidence" value="ECO:0007669"/>
    <property type="project" value="InterPro"/>
</dbReference>
<evidence type="ECO:0000256" key="5">
    <source>
        <dbReference type="PROSITE-ProRule" id="PRU00108"/>
    </source>
</evidence>